<feature type="binding site" description="axial binding residue" evidence="10">
    <location>
        <position position="402"/>
    </location>
    <ligand>
        <name>heme</name>
        <dbReference type="ChEBI" id="CHEBI:30413"/>
    </ligand>
    <ligandPart>
        <name>Fe</name>
        <dbReference type="ChEBI" id="CHEBI:18248"/>
    </ligandPart>
</feature>
<dbReference type="FunCoup" id="G3T8D1">
    <property type="interactions" value="37"/>
</dbReference>
<keyword evidence="7 10" id="KW-0408">Iron</keyword>
<dbReference type="STRING" id="9785.ENSLAFP00000009936"/>
<keyword evidence="6" id="KW-0560">Oxidoreductase</keyword>
<evidence type="ECO:0000256" key="3">
    <source>
        <dbReference type="ARBA" id="ARBA00022617"/>
    </source>
</evidence>
<dbReference type="GeneTree" id="ENSGT00940000155173"/>
<dbReference type="SUPFAM" id="SSF48264">
    <property type="entry name" value="Cytochrome P450"/>
    <property type="match status" value="1"/>
</dbReference>
<dbReference type="eggNOG" id="KOG0157">
    <property type="taxonomic scope" value="Eukaryota"/>
</dbReference>
<protein>
    <recommendedName>
        <fullName evidence="13">Cytochrome P450 family 4 subfamily B member 1</fullName>
    </recommendedName>
</protein>
<evidence type="ECO:0000256" key="7">
    <source>
        <dbReference type="ARBA" id="ARBA00023004"/>
    </source>
</evidence>
<dbReference type="GO" id="GO:0016712">
    <property type="term" value="F:oxidoreductase activity, acting on paired donors, with incorporation or reduction of molecular oxygen, reduced flavin or flavoprotein as one donor, and incorporation of one atom of oxygen"/>
    <property type="evidence" value="ECO:0007669"/>
    <property type="project" value="UniProtKB-ARBA"/>
</dbReference>
<evidence type="ECO:0008006" key="13">
    <source>
        <dbReference type="Google" id="ProtNLM"/>
    </source>
</evidence>
<dbReference type="GO" id="GO:0020037">
    <property type="term" value="F:heme binding"/>
    <property type="evidence" value="ECO:0007669"/>
    <property type="project" value="InterPro"/>
</dbReference>
<reference evidence="11" key="3">
    <citation type="submission" date="2025-09" db="UniProtKB">
        <authorList>
            <consortium name="Ensembl"/>
        </authorList>
    </citation>
    <scope>IDENTIFICATION</scope>
    <source>
        <strain evidence="11">Isolate ISIS603380</strain>
    </source>
</reference>
<evidence type="ECO:0000256" key="4">
    <source>
        <dbReference type="ARBA" id="ARBA00022723"/>
    </source>
</evidence>
<evidence type="ECO:0000256" key="1">
    <source>
        <dbReference type="ARBA" id="ARBA00004586"/>
    </source>
</evidence>
<evidence type="ECO:0000256" key="9">
    <source>
        <dbReference type="ARBA" id="ARBA00023136"/>
    </source>
</evidence>
<accession>G3T8D1</accession>
<dbReference type="Ensembl" id="ENSLAFT00000011891.4">
    <property type="protein sequence ID" value="ENSLAFP00000009936.4"/>
    <property type="gene ID" value="ENSLAFG00000011889.4"/>
</dbReference>
<keyword evidence="12" id="KW-1185">Reference proteome</keyword>
<dbReference type="PRINTS" id="PR00385">
    <property type="entry name" value="P450"/>
</dbReference>
<keyword evidence="9" id="KW-0472">Membrane</keyword>
<dbReference type="PANTHER" id="PTHR24291">
    <property type="entry name" value="CYTOCHROME P450 FAMILY 4"/>
    <property type="match status" value="1"/>
</dbReference>
<dbReference type="GO" id="GO:0005506">
    <property type="term" value="F:iron ion binding"/>
    <property type="evidence" value="ECO:0007669"/>
    <property type="project" value="InterPro"/>
</dbReference>
<evidence type="ECO:0000256" key="2">
    <source>
        <dbReference type="ARBA" id="ARBA00010617"/>
    </source>
</evidence>
<name>G3T8D1_LOXAF</name>
<dbReference type="AlphaFoldDB" id="G3T8D1"/>
<keyword evidence="8" id="KW-0503">Monooxygenase</keyword>
<dbReference type="PANTHER" id="PTHR24291:SF39">
    <property type="entry name" value="CYTOCHROME P450 4A11-RELATED"/>
    <property type="match status" value="1"/>
</dbReference>
<evidence type="ECO:0000256" key="8">
    <source>
        <dbReference type="ARBA" id="ARBA00023033"/>
    </source>
</evidence>
<proteinExistence type="inferred from homology"/>
<evidence type="ECO:0000256" key="6">
    <source>
        <dbReference type="ARBA" id="ARBA00023002"/>
    </source>
</evidence>
<dbReference type="OMA" id="RNPFHHN"/>
<dbReference type="Proteomes" id="UP000007646">
    <property type="component" value="Unassembled WGS sequence"/>
</dbReference>
<dbReference type="GO" id="GO:0006629">
    <property type="term" value="P:lipid metabolic process"/>
    <property type="evidence" value="ECO:0007669"/>
    <property type="project" value="UniProtKB-ARBA"/>
</dbReference>
<evidence type="ECO:0000256" key="10">
    <source>
        <dbReference type="PIRSR" id="PIRSR602401-1"/>
    </source>
</evidence>
<dbReference type="InterPro" id="IPR036396">
    <property type="entry name" value="Cyt_P450_sf"/>
</dbReference>
<evidence type="ECO:0000313" key="12">
    <source>
        <dbReference type="Proteomes" id="UP000007646"/>
    </source>
</evidence>
<reference evidence="11 12" key="1">
    <citation type="submission" date="2009-06" db="EMBL/GenBank/DDBJ databases">
        <title>The Genome Sequence of Loxodonta africana (African elephant).</title>
        <authorList>
            <person name="Di Palma F."/>
            <person name="Heiman D."/>
            <person name="Young S."/>
            <person name="Johnson J."/>
            <person name="Lander E.S."/>
            <person name="Lindblad-Toh K."/>
        </authorList>
    </citation>
    <scope>NUCLEOTIDE SEQUENCE [LARGE SCALE GENOMIC DNA]</scope>
    <source>
        <strain evidence="11 12">Isolate ISIS603380</strain>
    </source>
</reference>
<dbReference type="Pfam" id="PF00067">
    <property type="entry name" value="p450"/>
    <property type="match status" value="1"/>
</dbReference>
<comment type="similarity">
    <text evidence="2">Belongs to the cytochrome P450 family.</text>
</comment>
<dbReference type="GO" id="GO:0005789">
    <property type="term" value="C:endoplasmic reticulum membrane"/>
    <property type="evidence" value="ECO:0007669"/>
    <property type="project" value="UniProtKB-SubCell"/>
</dbReference>
<keyword evidence="5" id="KW-0256">Endoplasmic reticulum</keyword>
<comment type="subcellular location">
    <subcellularLocation>
        <location evidence="1">Endoplasmic reticulum membrane</location>
    </subcellularLocation>
</comment>
<dbReference type="HOGENOM" id="CLU_001570_5_1_1"/>
<dbReference type="InterPro" id="IPR002401">
    <property type="entry name" value="Cyt_P450_E_grp-I"/>
</dbReference>
<evidence type="ECO:0000313" key="11">
    <source>
        <dbReference type="Ensembl" id="ENSLAFP00000009936.4"/>
    </source>
</evidence>
<dbReference type="InParanoid" id="G3T8D1"/>
<dbReference type="FunFam" id="1.10.630.10:FF:000005">
    <property type="entry name" value="cytochrome P450 4F22 isoform X2"/>
    <property type="match status" value="1"/>
</dbReference>
<dbReference type="InterPro" id="IPR050196">
    <property type="entry name" value="Cytochrome_P450_Monoox"/>
</dbReference>
<dbReference type="Gene3D" id="1.10.630.10">
    <property type="entry name" value="Cytochrome P450"/>
    <property type="match status" value="1"/>
</dbReference>
<organism evidence="11 12">
    <name type="scientific">Loxodonta africana</name>
    <name type="common">African elephant</name>
    <dbReference type="NCBI Taxonomy" id="9785"/>
    <lineage>
        <taxon>Eukaryota</taxon>
        <taxon>Metazoa</taxon>
        <taxon>Chordata</taxon>
        <taxon>Craniata</taxon>
        <taxon>Vertebrata</taxon>
        <taxon>Euteleostomi</taxon>
        <taxon>Mammalia</taxon>
        <taxon>Eutheria</taxon>
        <taxon>Afrotheria</taxon>
        <taxon>Proboscidea</taxon>
        <taxon>Elephantidae</taxon>
        <taxon>Loxodonta</taxon>
    </lineage>
</organism>
<dbReference type="PRINTS" id="PR00463">
    <property type="entry name" value="EP450I"/>
</dbReference>
<evidence type="ECO:0000256" key="5">
    <source>
        <dbReference type="ARBA" id="ARBA00022824"/>
    </source>
</evidence>
<keyword evidence="3 10" id="KW-0349">Heme</keyword>
<sequence>FLSPPSHWLCGHKHEFQKDQELQQLLKWVEKFPCACPQWLWGSMAVYGIYYPNALPKLSDPKLHDGYRYLAPWIGYGLLLLNGQTWLQHRRMLTPAFHYDILKPYLGLMADSVRVMLDKWEKLITQDLYVELFEHVSLMTLDTIRKCAFSYQGSFQLDRNTSSYIQAVGNRNKLLFPRLRNAFYQSDFICRLTPDGRLTLHACQVAHQHTDQVIKLRKAGLQEEGELEKIRRKRHLDFLDTLLCAKMENRNSLSDQDLQAEVNFMFKGHETTASGISWILFALATHPKHQQKCREEIQSFLRDRAFITWDHLGHMPYTTVCVNEALRLYPPVPSVGRVLSKPIPLPGCLTCPTGIRVSLNFYALHHSLKVWWNPEVFDPPRFEKDQGEETSFVWLFLSPRNCIGKQFAMNKLKVAIALPLLHFELSLDPTRVPIPVPEIVLKSKNGIYVHLKKL</sequence>
<reference evidence="11" key="2">
    <citation type="submission" date="2025-08" db="UniProtKB">
        <authorList>
            <consortium name="Ensembl"/>
        </authorList>
    </citation>
    <scope>IDENTIFICATION</scope>
    <source>
        <strain evidence="11">Isolate ISIS603380</strain>
    </source>
</reference>
<dbReference type="InterPro" id="IPR001128">
    <property type="entry name" value="Cyt_P450"/>
</dbReference>
<keyword evidence="4 10" id="KW-0479">Metal-binding</keyword>
<comment type="cofactor">
    <cofactor evidence="10">
        <name>heme</name>
        <dbReference type="ChEBI" id="CHEBI:30413"/>
    </cofactor>
</comment>